<keyword evidence="3 11" id="KW-0812">Transmembrane</keyword>
<protein>
    <recommendedName>
        <fullName evidence="12">G-protein coupled receptors family 3 profile domain-containing protein</fullName>
    </recommendedName>
</protein>
<dbReference type="Proteomes" id="UP000580250">
    <property type="component" value="Unassembled WGS sequence"/>
</dbReference>
<feature type="domain" description="G-protein coupled receptors family 3 profile" evidence="12">
    <location>
        <begin position="221"/>
        <end position="506"/>
    </location>
</feature>
<feature type="transmembrane region" description="Helical" evidence="11">
    <location>
        <begin position="259"/>
        <end position="279"/>
    </location>
</feature>
<sequence>MNAIRVVGYALRDMYNDKCQSTILKQNKLKTNINISFPSSNAALFNAHFGLPCPEMETINGTLLFRYMMNVSFEDEFQQEISFDESGDPPAWYDILNYVGYDGFRKAGDWKKGVAGTFKEEMGAGFKSSVAHKLKMKNRELMFYDKTSKMPESVCSKPCSFGQRRRQTTACCWICESCAEGEIVRNNLCQKCPFGEWPDSENRTICLRLQHEYLEITASIAQMIAIAFATLGIICASLVILLFLLHNSTPVVKATTRELSYIILGGIVAGYLCSFALLARPSFIACFFSRTLPPIAFASIYSALFTKTNRIARILAGSKKRILTKKPRFLSTFSQVLITWTLVGIQCIIVAIGLVKEFPKASFDENFAPVCFSYFENIEEWFLLVQFPQWHLWHLLLGILFLYSKNIKKIFFIFYVLFCTLYAFKTRNLPENFNEAKFIGFTMYCTLVTWCAFVVLYVNSLNKALTASFTFSLSASIALSLLFFPKCFIILLRPEKNVRSSYTTTKLIRCHFGNAPSTFTDSKHGISFLSKTRNSSQSLSIGAGSCPTRTASLHVVNQNNIISGGGGGGGGGISNLSGSYSIGNQLSDNKSSTCPQHLLHHSPRRVNMQTQTEVSSIAFSNQTTGFGNRITRTFSVIGGVAGSSGGSEERGLKGSPVGKKENKLSKVERFGRSGDIRERKNRRKTLDDDVLQLIESCRRYQASLFSIFVNSRSHSKDERILINPTTIGNLLLEEAPEDVLNEPEGRGEIVSEMLAGTIRGLAQTVSRTATSGIKSEELKGTTYSLKQKLEREEDSTSSPELAPGLFIPNPFINSFCWWKRC</sequence>
<dbReference type="CDD" id="cd15285">
    <property type="entry name" value="7tmC_mGluR_group1"/>
    <property type="match status" value="1"/>
</dbReference>
<feature type="transmembrane region" description="Helical" evidence="11">
    <location>
        <begin position="470"/>
        <end position="492"/>
    </location>
</feature>
<keyword evidence="2" id="KW-1003">Cell membrane</keyword>
<evidence type="ECO:0000256" key="10">
    <source>
        <dbReference type="ARBA" id="ARBA00023224"/>
    </source>
</evidence>
<keyword evidence="4" id="KW-0732">Signal</keyword>
<dbReference type="InterPro" id="IPR028082">
    <property type="entry name" value="Peripla_BP_I"/>
</dbReference>
<proteinExistence type="predicted"/>
<dbReference type="InterPro" id="IPR000337">
    <property type="entry name" value="GPCR_3"/>
</dbReference>
<dbReference type="SUPFAM" id="SSF53822">
    <property type="entry name" value="Periplasmic binding protein-like I"/>
    <property type="match status" value="1"/>
</dbReference>
<dbReference type="GO" id="GO:0004930">
    <property type="term" value="F:G protein-coupled receptor activity"/>
    <property type="evidence" value="ECO:0007669"/>
    <property type="project" value="UniProtKB-KW"/>
</dbReference>
<keyword evidence="9" id="KW-0325">Glycoprotein</keyword>
<dbReference type="Pfam" id="PF00003">
    <property type="entry name" value="7tm_3"/>
    <property type="match status" value="1"/>
</dbReference>
<dbReference type="Gene3D" id="3.40.50.2300">
    <property type="match status" value="1"/>
</dbReference>
<dbReference type="PRINTS" id="PR00248">
    <property type="entry name" value="GPCRMGR"/>
</dbReference>
<dbReference type="AlphaFoldDB" id="A0A6V7VS18"/>
<reference evidence="13 14" key="1">
    <citation type="submission" date="2020-08" db="EMBL/GenBank/DDBJ databases">
        <authorList>
            <person name="Koutsovoulos G."/>
            <person name="Danchin GJ E."/>
        </authorList>
    </citation>
    <scope>NUCLEOTIDE SEQUENCE [LARGE SCALE GENOMIC DNA]</scope>
</reference>
<dbReference type="InterPro" id="IPR038550">
    <property type="entry name" value="GPCR_3_9-Cys_sf"/>
</dbReference>
<feature type="transmembrane region" description="Helical" evidence="11">
    <location>
        <begin position="291"/>
        <end position="308"/>
    </location>
</feature>
<dbReference type="FunFam" id="2.10.50.30:FF:000004">
    <property type="entry name" value="Taste receptor type 1 member 3-like protein"/>
    <property type="match status" value="1"/>
</dbReference>
<comment type="subcellular location">
    <subcellularLocation>
        <location evidence="1">Cell membrane</location>
        <topology evidence="1">Multi-pass membrane protein</topology>
    </subcellularLocation>
</comment>
<dbReference type="InterPro" id="IPR050726">
    <property type="entry name" value="mGluR"/>
</dbReference>
<evidence type="ECO:0000256" key="4">
    <source>
        <dbReference type="ARBA" id="ARBA00022729"/>
    </source>
</evidence>
<evidence type="ECO:0000259" key="12">
    <source>
        <dbReference type="PROSITE" id="PS50259"/>
    </source>
</evidence>
<feature type="transmembrane region" description="Helical" evidence="11">
    <location>
        <begin position="223"/>
        <end position="247"/>
    </location>
</feature>
<keyword evidence="6" id="KW-0297">G-protein coupled receptor</keyword>
<dbReference type="GO" id="GO:0005886">
    <property type="term" value="C:plasma membrane"/>
    <property type="evidence" value="ECO:0007669"/>
    <property type="project" value="UniProtKB-SubCell"/>
</dbReference>
<dbReference type="Pfam" id="PF07562">
    <property type="entry name" value="NCD3G"/>
    <property type="match status" value="1"/>
</dbReference>
<evidence type="ECO:0000256" key="3">
    <source>
        <dbReference type="ARBA" id="ARBA00022692"/>
    </source>
</evidence>
<evidence type="ECO:0000256" key="2">
    <source>
        <dbReference type="ARBA" id="ARBA00022475"/>
    </source>
</evidence>
<feature type="transmembrane region" description="Helical" evidence="11">
    <location>
        <begin position="381"/>
        <end position="403"/>
    </location>
</feature>
<evidence type="ECO:0000256" key="9">
    <source>
        <dbReference type="ARBA" id="ARBA00023180"/>
    </source>
</evidence>
<feature type="transmembrane region" description="Helical" evidence="11">
    <location>
        <begin position="438"/>
        <end position="458"/>
    </location>
</feature>
<evidence type="ECO:0000256" key="7">
    <source>
        <dbReference type="ARBA" id="ARBA00023136"/>
    </source>
</evidence>
<evidence type="ECO:0000256" key="6">
    <source>
        <dbReference type="ARBA" id="ARBA00023040"/>
    </source>
</evidence>
<keyword evidence="10" id="KW-0807">Transducer</keyword>
<dbReference type="PANTHER" id="PTHR24060">
    <property type="entry name" value="METABOTROPIC GLUTAMATE RECEPTOR"/>
    <property type="match status" value="1"/>
</dbReference>
<keyword evidence="8" id="KW-0675">Receptor</keyword>
<organism evidence="13 14">
    <name type="scientific">Meloidogyne enterolobii</name>
    <name type="common">Root-knot nematode worm</name>
    <name type="synonym">Meloidogyne mayaguensis</name>
    <dbReference type="NCBI Taxonomy" id="390850"/>
    <lineage>
        <taxon>Eukaryota</taxon>
        <taxon>Metazoa</taxon>
        <taxon>Ecdysozoa</taxon>
        <taxon>Nematoda</taxon>
        <taxon>Chromadorea</taxon>
        <taxon>Rhabditida</taxon>
        <taxon>Tylenchina</taxon>
        <taxon>Tylenchomorpha</taxon>
        <taxon>Tylenchoidea</taxon>
        <taxon>Meloidogynidae</taxon>
        <taxon>Meloidogyninae</taxon>
        <taxon>Meloidogyne</taxon>
    </lineage>
</organism>
<keyword evidence="5 11" id="KW-1133">Transmembrane helix</keyword>
<name>A0A6V7VS18_MELEN</name>
<feature type="transmembrane region" description="Helical" evidence="11">
    <location>
        <begin position="410"/>
        <end position="426"/>
    </location>
</feature>
<comment type="caution">
    <text evidence="13">The sequence shown here is derived from an EMBL/GenBank/DDBJ whole genome shotgun (WGS) entry which is preliminary data.</text>
</comment>
<dbReference type="InterPro" id="IPR017978">
    <property type="entry name" value="GPCR_3_C"/>
</dbReference>
<dbReference type="EMBL" id="CAJEWN010000304">
    <property type="protein sequence ID" value="CAD2177750.1"/>
    <property type="molecule type" value="Genomic_DNA"/>
</dbReference>
<evidence type="ECO:0000256" key="1">
    <source>
        <dbReference type="ARBA" id="ARBA00004651"/>
    </source>
</evidence>
<dbReference type="PROSITE" id="PS50259">
    <property type="entry name" value="G_PROTEIN_RECEP_F3_4"/>
    <property type="match status" value="1"/>
</dbReference>
<evidence type="ECO:0000313" key="13">
    <source>
        <dbReference type="EMBL" id="CAD2177750.1"/>
    </source>
</evidence>
<keyword evidence="7 11" id="KW-0472">Membrane</keyword>
<evidence type="ECO:0000256" key="11">
    <source>
        <dbReference type="SAM" id="Phobius"/>
    </source>
</evidence>
<feature type="transmembrane region" description="Helical" evidence="11">
    <location>
        <begin position="329"/>
        <end position="355"/>
    </location>
</feature>
<gene>
    <name evidence="13" type="ORF">MENT_LOCUS29642</name>
</gene>
<dbReference type="InterPro" id="IPR011500">
    <property type="entry name" value="GPCR_3_9-Cys_dom"/>
</dbReference>
<dbReference type="InterPro" id="IPR017979">
    <property type="entry name" value="GPCR_3_CS"/>
</dbReference>
<evidence type="ECO:0000256" key="8">
    <source>
        <dbReference type="ARBA" id="ARBA00023170"/>
    </source>
</evidence>
<dbReference type="PROSITE" id="PS00981">
    <property type="entry name" value="G_PROTEIN_RECEP_F3_3"/>
    <property type="match status" value="1"/>
</dbReference>
<dbReference type="OrthoDB" id="425344at2759"/>
<dbReference type="Gene3D" id="2.10.50.30">
    <property type="entry name" value="GPCR, family 3, nine cysteines domain"/>
    <property type="match status" value="1"/>
</dbReference>
<accession>A0A6V7VS18</accession>
<evidence type="ECO:0000313" key="14">
    <source>
        <dbReference type="Proteomes" id="UP000580250"/>
    </source>
</evidence>
<evidence type="ECO:0000256" key="5">
    <source>
        <dbReference type="ARBA" id="ARBA00022989"/>
    </source>
</evidence>